<comment type="similarity">
    <text evidence="3">Belongs to the acyl carrier protein (ACP) family.</text>
</comment>
<evidence type="ECO:0000256" key="2">
    <source>
        <dbReference type="ARBA" id="ARBA00022553"/>
    </source>
</evidence>
<name>K6YL39_9ALTE</name>
<dbReference type="NCBIfam" id="NF003757">
    <property type="entry name" value="PRK05350.1"/>
    <property type="match status" value="1"/>
</dbReference>
<dbReference type="InterPro" id="IPR003231">
    <property type="entry name" value="ACP"/>
</dbReference>
<dbReference type="HAMAP" id="MF_01217">
    <property type="entry name" value="Acyl_carrier"/>
    <property type="match status" value="1"/>
</dbReference>
<feature type="domain" description="Carrier" evidence="4">
    <location>
        <begin position="2"/>
        <end position="80"/>
    </location>
</feature>
<dbReference type="InterPro" id="IPR036736">
    <property type="entry name" value="ACP-like_sf"/>
</dbReference>
<evidence type="ECO:0000313" key="5">
    <source>
        <dbReference type="EMBL" id="GAC33419.1"/>
    </source>
</evidence>
<evidence type="ECO:0000259" key="4">
    <source>
        <dbReference type="PROSITE" id="PS50075"/>
    </source>
</evidence>
<organism evidence="5 6">
    <name type="scientific">Paraglaciecola polaris LMG 21857</name>
    <dbReference type="NCBI Taxonomy" id="1129793"/>
    <lineage>
        <taxon>Bacteria</taxon>
        <taxon>Pseudomonadati</taxon>
        <taxon>Pseudomonadota</taxon>
        <taxon>Gammaproteobacteria</taxon>
        <taxon>Alteromonadales</taxon>
        <taxon>Alteromonadaceae</taxon>
        <taxon>Paraglaciecola</taxon>
    </lineage>
</organism>
<protein>
    <recommendedName>
        <fullName evidence="3">Acyl carrier protein</fullName>
        <shortName evidence="3">ACP</shortName>
    </recommendedName>
</protein>
<dbReference type="GO" id="GO:0000036">
    <property type="term" value="F:acyl carrier activity"/>
    <property type="evidence" value="ECO:0007669"/>
    <property type="project" value="UniProtKB-UniRule"/>
</dbReference>
<dbReference type="Proteomes" id="UP000006322">
    <property type="component" value="Unassembled WGS sequence"/>
</dbReference>
<keyword evidence="1 3" id="KW-0596">Phosphopantetheine</keyword>
<dbReference type="Gene3D" id="1.10.1200.10">
    <property type="entry name" value="ACP-like"/>
    <property type="match status" value="1"/>
</dbReference>
<evidence type="ECO:0000256" key="1">
    <source>
        <dbReference type="ARBA" id="ARBA00022450"/>
    </source>
</evidence>
<dbReference type="InterPro" id="IPR009081">
    <property type="entry name" value="PP-bd_ACP"/>
</dbReference>
<evidence type="ECO:0000256" key="3">
    <source>
        <dbReference type="HAMAP-Rule" id="MF_01217"/>
    </source>
</evidence>
<keyword evidence="3" id="KW-0443">Lipid metabolism</keyword>
<dbReference type="AlphaFoldDB" id="K6YL39"/>
<gene>
    <name evidence="5" type="primary">acpP2</name>
    <name evidence="3" type="synonym">acpP</name>
    <name evidence="5" type="ORF">GPLA_2517</name>
</gene>
<reference evidence="6" key="1">
    <citation type="journal article" date="2014" name="Environ. Microbiol.">
        <title>Comparative genomics of the marine bacterial genus Glaciecola reveals the high degree of genomic diversity and genomic characteristic for cold adaptation.</title>
        <authorList>
            <person name="Qin Q.L."/>
            <person name="Xie B.B."/>
            <person name="Yu Y."/>
            <person name="Shu Y.L."/>
            <person name="Rong J.C."/>
            <person name="Zhang Y.J."/>
            <person name="Zhao D.L."/>
            <person name="Chen X.L."/>
            <person name="Zhang X.Y."/>
            <person name="Chen B."/>
            <person name="Zhou B.C."/>
            <person name="Zhang Y.Z."/>
        </authorList>
    </citation>
    <scope>NUCLEOTIDE SEQUENCE [LARGE SCALE GENOMIC DNA]</scope>
    <source>
        <strain evidence="6">LMG 21857</strain>
    </source>
</reference>
<dbReference type="RefSeq" id="WP_007105198.1">
    <property type="nucleotide sequence ID" value="NZ_BAER01000060.1"/>
</dbReference>
<proteinExistence type="inferred from homology"/>
<dbReference type="STRING" id="1129793.GPLA_2517"/>
<keyword evidence="3" id="KW-0963">Cytoplasm</keyword>
<comment type="PTM">
    <text evidence="3">4'-phosphopantetheine is transferred from CoA to a specific serine of apo-ACP by AcpS. This modification is essential for activity because fatty acids are bound in thioester linkage to the sulfhydryl of the prosthetic group.</text>
</comment>
<dbReference type="SUPFAM" id="SSF47336">
    <property type="entry name" value="ACP-like"/>
    <property type="match status" value="1"/>
</dbReference>
<dbReference type="PROSITE" id="PS50075">
    <property type="entry name" value="CARRIER"/>
    <property type="match status" value="1"/>
</dbReference>
<keyword evidence="6" id="KW-1185">Reference proteome</keyword>
<keyword evidence="3" id="KW-0276">Fatty acid metabolism</keyword>
<evidence type="ECO:0000313" key="6">
    <source>
        <dbReference type="Proteomes" id="UP000006322"/>
    </source>
</evidence>
<comment type="subcellular location">
    <subcellularLocation>
        <location evidence="3">Cytoplasm</location>
    </subcellularLocation>
</comment>
<comment type="function">
    <text evidence="3">Carrier of the growing fatty acid chain in fatty acid biosynthesis.</text>
</comment>
<sequence length="82" mass="9371">MNKSDETFQKVVALFEELFEIDPTTIKPESNLYEDLDIDSIDAVDLVVELRKMTGIKIKPEDFKTVRTVNDVVVQVDNLLAK</sequence>
<dbReference type="Pfam" id="PF00550">
    <property type="entry name" value="PP-binding"/>
    <property type="match status" value="1"/>
</dbReference>
<dbReference type="OrthoDB" id="3392378at2"/>
<comment type="caution">
    <text evidence="5">The sequence shown here is derived from an EMBL/GenBank/DDBJ whole genome shotgun (WGS) entry which is preliminary data.</text>
</comment>
<comment type="pathway">
    <text evidence="3">Lipid metabolism; fatty acid biosynthesis.</text>
</comment>
<feature type="modified residue" description="O-(pantetheine 4'-phosphoryl)serine" evidence="3">
    <location>
        <position position="40"/>
    </location>
</feature>
<keyword evidence="3" id="KW-0275">Fatty acid biosynthesis</keyword>
<accession>K6YL39</accession>
<dbReference type="GO" id="GO:0005737">
    <property type="term" value="C:cytoplasm"/>
    <property type="evidence" value="ECO:0007669"/>
    <property type="project" value="UniProtKB-SubCell"/>
</dbReference>
<keyword evidence="2 3" id="KW-0597">Phosphoprotein</keyword>
<dbReference type="EMBL" id="BAER01000060">
    <property type="protein sequence ID" value="GAC33419.1"/>
    <property type="molecule type" value="Genomic_DNA"/>
</dbReference>
<dbReference type="UniPathway" id="UPA00094"/>
<keyword evidence="3" id="KW-0444">Lipid biosynthesis</keyword>